<gene>
    <name evidence="3" type="ORF">F8O02_01450</name>
</gene>
<dbReference type="Pfam" id="PF00535">
    <property type="entry name" value="Glycos_transf_2"/>
    <property type="match status" value="1"/>
</dbReference>
<evidence type="ECO:0000313" key="3">
    <source>
        <dbReference type="EMBL" id="KAB1633620.1"/>
    </source>
</evidence>
<dbReference type="CDD" id="cd04179">
    <property type="entry name" value="DPM_DPG-synthase_like"/>
    <property type="match status" value="1"/>
</dbReference>
<sequence length="264" mass="28837">MGRRVALVMPAYNEQDGIVGFLDEVIGALEGAGYEVTCVVVDDHSTDSMPEVLDDYARSHHEFSVVHATRNCGHGPTALNAYREGLARHPDLLVFVDGDGQFLGEDIVRALRLAERTDVDVVHGVRTGRTDPWYRRMLTAALGLVIAVAAGARVPDVNTPLRVYRPQALRALLGIIPEDAVVPHVHFSLAEVRGGLTRAALPVHSIPRRGATAQGSMWGGRRVPLLPPPRLLAFVLVALRELWRWSLRPGSTARTCSSLRTVSR</sequence>
<keyword evidence="3" id="KW-0808">Transferase</keyword>
<dbReference type="InterPro" id="IPR029044">
    <property type="entry name" value="Nucleotide-diphossugar_trans"/>
</dbReference>
<dbReference type="OrthoDB" id="3672893at2"/>
<comment type="caution">
    <text evidence="3">The sequence shown here is derived from an EMBL/GenBank/DDBJ whole genome shotgun (WGS) entry which is preliminary data.</text>
</comment>
<dbReference type="Proteomes" id="UP000481339">
    <property type="component" value="Unassembled WGS sequence"/>
</dbReference>
<dbReference type="InterPro" id="IPR001173">
    <property type="entry name" value="Glyco_trans_2-like"/>
</dbReference>
<protein>
    <submittedName>
        <fullName evidence="3">Glycosyltransferase family 2 protein</fullName>
    </submittedName>
</protein>
<accession>A0A7C8FY26</accession>
<name>A0A7C8FY26_9MICO</name>
<dbReference type="InterPro" id="IPR050256">
    <property type="entry name" value="Glycosyltransferase_2"/>
</dbReference>
<evidence type="ECO:0000259" key="2">
    <source>
        <dbReference type="Pfam" id="PF00535"/>
    </source>
</evidence>
<dbReference type="PANTHER" id="PTHR48090">
    <property type="entry name" value="UNDECAPRENYL-PHOSPHATE 4-DEOXY-4-FORMAMIDO-L-ARABINOSE TRANSFERASE-RELATED"/>
    <property type="match status" value="1"/>
</dbReference>
<keyword evidence="4" id="KW-1185">Reference proteome</keyword>
<proteinExistence type="inferred from homology"/>
<feature type="domain" description="Glycosyltransferase 2-like" evidence="2">
    <location>
        <begin position="7"/>
        <end position="139"/>
    </location>
</feature>
<evidence type="ECO:0000256" key="1">
    <source>
        <dbReference type="ARBA" id="ARBA00006739"/>
    </source>
</evidence>
<dbReference type="SUPFAM" id="SSF53448">
    <property type="entry name" value="Nucleotide-diphospho-sugar transferases"/>
    <property type="match status" value="1"/>
</dbReference>
<organism evidence="3 4">
    <name type="scientific">Pseudoclavibacter caeni</name>
    <dbReference type="NCBI Taxonomy" id="908846"/>
    <lineage>
        <taxon>Bacteria</taxon>
        <taxon>Bacillati</taxon>
        <taxon>Actinomycetota</taxon>
        <taxon>Actinomycetes</taxon>
        <taxon>Micrococcales</taxon>
        <taxon>Microbacteriaceae</taxon>
        <taxon>Pseudoclavibacter</taxon>
    </lineage>
</organism>
<reference evidence="3 4" key="1">
    <citation type="submission" date="2019-09" db="EMBL/GenBank/DDBJ databases">
        <title>Phylogeny of genus Pseudoclavibacter and closely related genus.</title>
        <authorList>
            <person name="Li Y."/>
        </authorList>
    </citation>
    <scope>NUCLEOTIDE SEQUENCE [LARGE SCALE GENOMIC DNA]</scope>
    <source>
        <strain evidence="3 4">JCM 16921</strain>
    </source>
</reference>
<evidence type="ECO:0000313" key="4">
    <source>
        <dbReference type="Proteomes" id="UP000481339"/>
    </source>
</evidence>
<dbReference type="AlphaFoldDB" id="A0A7C8FY26"/>
<dbReference type="Gene3D" id="3.90.550.10">
    <property type="entry name" value="Spore Coat Polysaccharide Biosynthesis Protein SpsA, Chain A"/>
    <property type="match status" value="1"/>
</dbReference>
<dbReference type="RefSeq" id="WP_158035398.1">
    <property type="nucleotide sequence ID" value="NZ_BAAAZV010000018.1"/>
</dbReference>
<dbReference type="GO" id="GO:0016740">
    <property type="term" value="F:transferase activity"/>
    <property type="evidence" value="ECO:0007669"/>
    <property type="project" value="UniProtKB-KW"/>
</dbReference>
<comment type="similarity">
    <text evidence="1">Belongs to the glycosyltransferase 2 family.</text>
</comment>
<dbReference type="EMBL" id="WBKA01000001">
    <property type="protein sequence ID" value="KAB1633620.1"/>
    <property type="molecule type" value="Genomic_DNA"/>
</dbReference>